<evidence type="ECO:0000256" key="1">
    <source>
        <dbReference type="ARBA" id="ARBA00022729"/>
    </source>
</evidence>
<dbReference type="Gramene" id="Kaladp0042s0303.1.v1.1">
    <property type="protein sequence ID" value="Kaladp0042s0303.1.v1.1"/>
    <property type="gene ID" value="Kaladp0042s0303.v1.1"/>
</dbReference>
<dbReference type="FunFam" id="3.30.430.20:FF:000003">
    <property type="entry name" value="Cysteine-rich RLK (RECEPTOR-like protein kinase) 10"/>
    <property type="match status" value="1"/>
</dbReference>
<accession>A0A7N0ZWP0</accession>
<feature type="compositionally biased region" description="Pro residues" evidence="3">
    <location>
        <begin position="230"/>
        <end position="243"/>
    </location>
</feature>
<reference evidence="6" key="1">
    <citation type="submission" date="2021-01" db="UniProtKB">
        <authorList>
            <consortium name="EnsemblPlants"/>
        </authorList>
    </citation>
    <scope>IDENTIFICATION</scope>
</reference>
<evidence type="ECO:0000313" key="7">
    <source>
        <dbReference type="Proteomes" id="UP000594263"/>
    </source>
</evidence>
<keyword evidence="4" id="KW-1133">Transmembrane helix</keyword>
<feature type="region of interest" description="Disordered" evidence="3">
    <location>
        <begin position="230"/>
        <end position="252"/>
    </location>
</feature>
<dbReference type="PROSITE" id="PS51473">
    <property type="entry name" value="GNK2"/>
    <property type="match status" value="2"/>
</dbReference>
<dbReference type="CDD" id="cd12087">
    <property type="entry name" value="TM_EGFR-like"/>
    <property type="match status" value="1"/>
</dbReference>
<evidence type="ECO:0000259" key="5">
    <source>
        <dbReference type="PROSITE" id="PS51473"/>
    </source>
</evidence>
<keyword evidence="4" id="KW-0472">Membrane</keyword>
<dbReference type="PANTHER" id="PTHR32099:SF51">
    <property type="entry name" value="CYSTEINE-RICH RECEPTOR-LIKE PROTEIN KINASE 25 ISOFORM X1"/>
    <property type="match status" value="1"/>
</dbReference>
<dbReference type="OMA" id="KQGARIS"/>
<keyword evidence="7" id="KW-1185">Reference proteome</keyword>
<evidence type="ECO:0000256" key="2">
    <source>
        <dbReference type="ARBA" id="ARBA00022737"/>
    </source>
</evidence>
<name>A0A7N0ZWP0_KALFE</name>
<dbReference type="EnsemblPlants" id="Kaladp0042s0303.1.v1.1">
    <property type="protein sequence ID" value="Kaladp0042s0303.1.v1.1"/>
    <property type="gene ID" value="Kaladp0042s0303.v1.1"/>
</dbReference>
<dbReference type="PANTHER" id="PTHR32099">
    <property type="entry name" value="CYSTEINE-RICH REPEAT SECRETORY PROTEIN"/>
    <property type="match status" value="1"/>
</dbReference>
<proteinExistence type="predicted"/>
<evidence type="ECO:0000256" key="3">
    <source>
        <dbReference type="SAM" id="MobiDB-lite"/>
    </source>
</evidence>
<dbReference type="Pfam" id="PF01657">
    <property type="entry name" value="Stress-antifung"/>
    <property type="match status" value="2"/>
</dbReference>
<dbReference type="FunFam" id="3.30.430.20:FF:000002">
    <property type="entry name" value="Cysteine-rich receptor-like protein kinase 10"/>
    <property type="match status" value="1"/>
</dbReference>
<dbReference type="InterPro" id="IPR038408">
    <property type="entry name" value="GNK2_sf"/>
</dbReference>
<evidence type="ECO:0000256" key="4">
    <source>
        <dbReference type="SAM" id="Phobius"/>
    </source>
</evidence>
<dbReference type="CDD" id="cd23509">
    <property type="entry name" value="Gnk2-like"/>
    <property type="match status" value="2"/>
</dbReference>
<feature type="domain" description="Gnk2-homologous" evidence="5">
    <location>
        <begin position="10"/>
        <end position="113"/>
    </location>
</feature>
<dbReference type="Proteomes" id="UP000594263">
    <property type="component" value="Unplaced"/>
</dbReference>
<keyword evidence="4" id="KW-0812">Transmembrane</keyword>
<feature type="transmembrane region" description="Helical" evidence="4">
    <location>
        <begin position="261"/>
        <end position="282"/>
    </location>
</feature>
<dbReference type="Gene3D" id="3.30.430.20">
    <property type="entry name" value="Gnk2 domain, C-X8-C-X2-C motif"/>
    <property type="match status" value="2"/>
</dbReference>
<sequence>IACLASAQDETYLYHKCSGANYTSSSIYQKNLNALLSSLTSSNDIDYGFYNFSEGEGSDRVNSIALCRGDVSQAACRRCVDFSTTDLPRRCPTQKEAIVWYDNCMFRYSNRSIFHSWEQPALYIWNLNNVSDVTKFSQSLDGLLSDLRKEASAGDSRQKFAIGDASYANYTRIYGLVQCTPNLSEVQCSNCLDRSFRDITNAFNGKQGGRVIGPSCNFRYEIDQFYEIPPPPSPPATAPPPPTTTDIVPPTGGGGNKTRTIIIAVVSTVCFVILIICIFFFLQRRKRREKLESEYLELSKICT</sequence>
<evidence type="ECO:0000313" key="6">
    <source>
        <dbReference type="EnsemblPlants" id="Kaladp0042s0303.1.v1.1"/>
    </source>
</evidence>
<feature type="domain" description="Gnk2-homologous" evidence="5">
    <location>
        <begin position="118"/>
        <end position="225"/>
    </location>
</feature>
<dbReference type="InterPro" id="IPR002902">
    <property type="entry name" value="GNK2"/>
</dbReference>
<keyword evidence="1" id="KW-0732">Signal</keyword>
<protein>
    <recommendedName>
        <fullName evidence="5">Gnk2-homologous domain-containing protein</fullName>
    </recommendedName>
</protein>
<dbReference type="AlphaFoldDB" id="A0A7N0ZWP0"/>
<organism evidence="6 7">
    <name type="scientific">Kalanchoe fedtschenkoi</name>
    <name type="common">Lavender scallops</name>
    <name type="synonym">South American air plant</name>
    <dbReference type="NCBI Taxonomy" id="63787"/>
    <lineage>
        <taxon>Eukaryota</taxon>
        <taxon>Viridiplantae</taxon>
        <taxon>Streptophyta</taxon>
        <taxon>Embryophyta</taxon>
        <taxon>Tracheophyta</taxon>
        <taxon>Spermatophyta</taxon>
        <taxon>Magnoliopsida</taxon>
        <taxon>eudicotyledons</taxon>
        <taxon>Gunneridae</taxon>
        <taxon>Pentapetalae</taxon>
        <taxon>Saxifragales</taxon>
        <taxon>Crassulaceae</taxon>
        <taxon>Kalanchoe</taxon>
    </lineage>
</organism>
<keyword evidence="2" id="KW-0677">Repeat</keyword>